<evidence type="ECO:0008006" key="4">
    <source>
        <dbReference type="Google" id="ProtNLM"/>
    </source>
</evidence>
<protein>
    <recommendedName>
        <fullName evidence="4">Lysozyme inhibitor LprI N-terminal domain-containing protein</fullName>
    </recommendedName>
</protein>
<dbReference type="AlphaFoldDB" id="A0A1F6EGR5"/>
<keyword evidence="1" id="KW-1133">Transmembrane helix</keyword>
<comment type="caution">
    <text evidence="2">The sequence shown here is derived from an EMBL/GenBank/DDBJ whole genome shotgun (WGS) entry which is preliminary data.</text>
</comment>
<name>A0A1F6EGR5_9BACT</name>
<evidence type="ECO:0000313" key="2">
    <source>
        <dbReference type="EMBL" id="OGG72841.1"/>
    </source>
</evidence>
<gene>
    <name evidence="2" type="ORF">A3A38_02635</name>
</gene>
<feature type="transmembrane region" description="Helical" evidence="1">
    <location>
        <begin position="16"/>
        <end position="34"/>
    </location>
</feature>
<accession>A0A1F6EGR5</accession>
<dbReference type="EMBL" id="MFLY01000029">
    <property type="protein sequence ID" value="OGG72841.1"/>
    <property type="molecule type" value="Genomic_DNA"/>
</dbReference>
<evidence type="ECO:0000313" key="3">
    <source>
        <dbReference type="Proteomes" id="UP000177306"/>
    </source>
</evidence>
<organism evidence="2 3">
    <name type="scientific">Candidatus Kaiserbacteria bacterium RIFCSPLOWO2_01_FULL_53_17</name>
    <dbReference type="NCBI Taxonomy" id="1798511"/>
    <lineage>
        <taxon>Bacteria</taxon>
        <taxon>Candidatus Kaiseribacteriota</taxon>
    </lineage>
</organism>
<evidence type="ECO:0000256" key="1">
    <source>
        <dbReference type="SAM" id="Phobius"/>
    </source>
</evidence>
<dbReference type="Proteomes" id="UP000177306">
    <property type="component" value="Unassembled WGS sequence"/>
</dbReference>
<sequence length="182" mass="21237">MKITSIFTKELRPHHIALIGLVIVAAVATAYYFSTTEQPQNDLLATDKQIFLSTEVSLSYNDFLKDLEQDCPYYEPNGLRYRECLLTLLEKREQEIDEYQVNLIHDLQANTDPQFLTARQTFISHLEELGGMWKPYRDTLCMTQADKNWGGSNQGGFFNTCRLYETTKHQILLANFRDEWVR</sequence>
<proteinExistence type="predicted"/>
<reference evidence="2 3" key="1">
    <citation type="journal article" date="2016" name="Nat. Commun.">
        <title>Thousands of microbial genomes shed light on interconnected biogeochemical processes in an aquifer system.</title>
        <authorList>
            <person name="Anantharaman K."/>
            <person name="Brown C.T."/>
            <person name="Hug L.A."/>
            <person name="Sharon I."/>
            <person name="Castelle C.J."/>
            <person name="Probst A.J."/>
            <person name="Thomas B.C."/>
            <person name="Singh A."/>
            <person name="Wilkins M.J."/>
            <person name="Karaoz U."/>
            <person name="Brodie E.L."/>
            <person name="Williams K.H."/>
            <person name="Hubbard S.S."/>
            <person name="Banfield J.F."/>
        </authorList>
    </citation>
    <scope>NUCLEOTIDE SEQUENCE [LARGE SCALE GENOMIC DNA]</scope>
</reference>
<keyword evidence="1" id="KW-0812">Transmembrane</keyword>
<keyword evidence="1" id="KW-0472">Membrane</keyword>